<evidence type="ECO:0000256" key="8">
    <source>
        <dbReference type="SAM" id="SignalP"/>
    </source>
</evidence>
<comment type="similarity">
    <text evidence="1">Belongs to the isochorismatase family.</text>
</comment>
<organism evidence="10 12">
    <name type="scientific">Adineta steineri</name>
    <dbReference type="NCBI Taxonomy" id="433720"/>
    <lineage>
        <taxon>Eukaryota</taxon>
        <taxon>Metazoa</taxon>
        <taxon>Spiralia</taxon>
        <taxon>Gnathifera</taxon>
        <taxon>Rotifera</taxon>
        <taxon>Eurotatoria</taxon>
        <taxon>Bdelloidea</taxon>
        <taxon>Adinetida</taxon>
        <taxon>Adinetidae</taxon>
        <taxon>Adineta</taxon>
    </lineage>
</organism>
<dbReference type="PANTHER" id="PTHR11080:SF2">
    <property type="entry name" value="LD05707P"/>
    <property type="match status" value="1"/>
</dbReference>
<dbReference type="Proteomes" id="UP000663868">
    <property type="component" value="Unassembled WGS sequence"/>
</dbReference>
<dbReference type="CDD" id="cd01011">
    <property type="entry name" value="nicotinamidase"/>
    <property type="match status" value="1"/>
</dbReference>
<sequence>MEYNKLNGWIIVLLIISISAIQAHISEDETTTAESPSKKNVYALIMIDVQYCFINGSLAISNGPAGQHGAEVIPVINELIEKVPFDVFAYSLDWHPANHISFFENLESRKDYVLGGDHEKYQMFDAVTYTGPGLETTQILWPAHCIQDTDEAKLHEDLIRLPAGDNVVYINKGRNPNIDSYSAFLDNDKIEKTPLDNELKARNVTHVFVTGLALDYCVGSTAIDAINFGYKTYVIEDACRGVDGTAIEAKLNQLEQDGVEIVNSHQVEQIINSLNSKQNVIDTCTSNKRYDITDENQYGINVNNCQ</sequence>
<feature type="domain" description="Isochorismatase-like" evidence="9">
    <location>
        <begin position="138"/>
        <end position="265"/>
    </location>
</feature>
<evidence type="ECO:0000256" key="5">
    <source>
        <dbReference type="ARBA" id="ARBA00037900"/>
    </source>
</evidence>
<dbReference type="GO" id="GO:0019363">
    <property type="term" value="P:pyridine nucleotide biosynthetic process"/>
    <property type="evidence" value="ECO:0007669"/>
    <property type="project" value="UniProtKB-KW"/>
</dbReference>
<dbReference type="EC" id="3.5.1.19" evidence="6"/>
<accession>A0A813SFN9</accession>
<protein>
    <recommendedName>
        <fullName evidence="6">nicotinamidase</fullName>
        <ecNumber evidence="6">3.5.1.19</ecNumber>
    </recommendedName>
    <alternativeName>
        <fullName evidence="7">Nicotinamide deamidase</fullName>
    </alternativeName>
</protein>
<evidence type="ECO:0000313" key="10">
    <source>
        <dbReference type="EMBL" id="CAF0799903.1"/>
    </source>
</evidence>
<dbReference type="InterPro" id="IPR036380">
    <property type="entry name" value="Isochorismatase-like_sf"/>
</dbReference>
<keyword evidence="8" id="KW-0732">Signal</keyword>
<keyword evidence="2" id="KW-0662">Pyridine nucleotide biosynthesis</keyword>
<dbReference type="EMBL" id="CAJOBB010000280">
    <property type="protein sequence ID" value="CAF3637506.1"/>
    <property type="molecule type" value="Genomic_DNA"/>
</dbReference>
<dbReference type="InterPro" id="IPR052347">
    <property type="entry name" value="Isochorismatase_Nicotinamidase"/>
</dbReference>
<dbReference type="InterPro" id="IPR000868">
    <property type="entry name" value="Isochorismatase-like_dom"/>
</dbReference>
<evidence type="ECO:0000313" key="12">
    <source>
        <dbReference type="Proteomes" id="UP000663860"/>
    </source>
</evidence>
<evidence type="ECO:0000256" key="7">
    <source>
        <dbReference type="ARBA" id="ARBA00043224"/>
    </source>
</evidence>
<comment type="caution">
    <text evidence="10">The sequence shown here is derived from an EMBL/GenBank/DDBJ whole genome shotgun (WGS) entry which is preliminary data.</text>
</comment>
<feature type="signal peptide" evidence="8">
    <location>
        <begin position="1"/>
        <end position="23"/>
    </location>
</feature>
<evidence type="ECO:0000256" key="6">
    <source>
        <dbReference type="ARBA" id="ARBA00039017"/>
    </source>
</evidence>
<reference evidence="10" key="1">
    <citation type="submission" date="2021-02" db="EMBL/GenBank/DDBJ databases">
        <authorList>
            <person name="Nowell W R."/>
        </authorList>
    </citation>
    <scope>NUCLEOTIDE SEQUENCE</scope>
</reference>
<comment type="pathway">
    <text evidence="5">Cofactor biosynthesis; nicotinate biosynthesis; nicotinate from nicotinamide: step 1/1.</text>
</comment>
<feature type="chain" id="PRO_5035597455" description="nicotinamidase" evidence="8">
    <location>
        <begin position="24"/>
        <end position="306"/>
    </location>
</feature>
<evidence type="ECO:0000256" key="2">
    <source>
        <dbReference type="ARBA" id="ARBA00022642"/>
    </source>
</evidence>
<keyword evidence="3" id="KW-0479">Metal-binding</keyword>
<dbReference type="AlphaFoldDB" id="A0A813SFN9"/>
<dbReference type="Pfam" id="PF00857">
    <property type="entry name" value="Isochorismatase"/>
    <property type="match status" value="1"/>
</dbReference>
<dbReference type="Proteomes" id="UP000663860">
    <property type="component" value="Unassembled WGS sequence"/>
</dbReference>
<proteinExistence type="inferred from homology"/>
<dbReference type="GO" id="GO:0008936">
    <property type="term" value="F:nicotinamidase activity"/>
    <property type="evidence" value="ECO:0007669"/>
    <property type="project" value="UniProtKB-EC"/>
</dbReference>
<evidence type="ECO:0000256" key="4">
    <source>
        <dbReference type="ARBA" id="ARBA00022801"/>
    </source>
</evidence>
<name>A0A813SFN9_9BILA</name>
<dbReference type="SUPFAM" id="SSF52499">
    <property type="entry name" value="Isochorismatase-like hydrolases"/>
    <property type="match status" value="1"/>
</dbReference>
<evidence type="ECO:0000256" key="1">
    <source>
        <dbReference type="ARBA" id="ARBA00006336"/>
    </source>
</evidence>
<dbReference type="GO" id="GO:0046872">
    <property type="term" value="F:metal ion binding"/>
    <property type="evidence" value="ECO:0007669"/>
    <property type="project" value="UniProtKB-KW"/>
</dbReference>
<dbReference type="PANTHER" id="PTHR11080">
    <property type="entry name" value="PYRAZINAMIDASE/NICOTINAMIDASE"/>
    <property type="match status" value="1"/>
</dbReference>
<gene>
    <name evidence="10" type="ORF">IZO911_LOCUS6872</name>
    <name evidence="11" type="ORF">KXQ929_LOCUS7005</name>
</gene>
<keyword evidence="4" id="KW-0378">Hydrolase</keyword>
<evidence type="ECO:0000313" key="11">
    <source>
        <dbReference type="EMBL" id="CAF3637506.1"/>
    </source>
</evidence>
<evidence type="ECO:0000259" key="9">
    <source>
        <dbReference type="Pfam" id="PF00857"/>
    </source>
</evidence>
<dbReference type="EMBL" id="CAJNOE010000043">
    <property type="protein sequence ID" value="CAF0799903.1"/>
    <property type="molecule type" value="Genomic_DNA"/>
</dbReference>
<dbReference type="Gene3D" id="3.40.50.850">
    <property type="entry name" value="Isochorismatase-like"/>
    <property type="match status" value="1"/>
</dbReference>
<evidence type="ECO:0000256" key="3">
    <source>
        <dbReference type="ARBA" id="ARBA00022723"/>
    </source>
</evidence>